<dbReference type="EMBL" id="FNGV01000006">
    <property type="protein sequence ID" value="SDM21417.1"/>
    <property type="molecule type" value="Genomic_DNA"/>
</dbReference>
<dbReference type="NCBIfam" id="NF041495">
    <property type="entry name" value="MobB_relaxase"/>
    <property type="match status" value="1"/>
</dbReference>
<organism evidence="1 2">
    <name type="scientific">Kriegella aquimaris</name>
    <dbReference type="NCBI Taxonomy" id="192904"/>
    <lineage>
        <taxon>Bacteria</taxon>
        <taxon>Pseudomonadati</taxon>
        <taxon>Bacteroidota</taxon>
        <taxon>Flavobacteriia</taxon>
        <taxon>Flavobacteriales</taxon>
        <taxon>Flavobacteriaceae</taxon>
        <taxon>Kriegella</taxon>
    </lineage>
</organism>
<evidence type="ECO:0008006" key="3">
    <source>
        <dbReference type="Google" id="ProtNLM"/>
    </source>
</evidence>
<dbReference type="OrthoDB" id="1404627at2"/>
<dbReference type="STRING" id="192904.SAMN04488514_10698"/>
<dbReference type="RefSeq" id="WP_089890093.1">
    <property type="nucleotide sequence ID" value="NZ_FNGV01000006.1"/>
</dbReference>
<keyword evidence="2" id="KW-1185">Reference proteome</keyword>
<evidence type="ECO:0000313" key="1">
    <source>
        <dbReference type="EMBL" id="SDM21417.1"/>
    </source>
</evidence>
<evidence type="ECO:0000313" key="2">
    <source>
        <dbReference type="Proteomes" id="UP000199440"/>
    </source>
</evidence>
<dbReference type="AlphaFoldDB" id="A0A1G9RF09"/>
<protein>
    <recommendedName>
        <fullName evidence="3">Mobilization protein</fullName>
    </recommendedName>
</protein>
<dbReference type="Proteomes" id="UP000199440">
    <property type="component" value="Unassembled WGS sequence"/>
</dbReference>
<name>A0A1G9RF09_9FLAO</name>
<sequence length="341" mass="39769">MYISITKQHLDNNFSQSASDFVDYLEKENEGVLPEMQEHFFDQNNDRIPPEQVVKEIDGNTAKLKKEEPKFYSLTINPSQQELKAINNDPEQLRKYVREVMKDYAASFHRDPQVTVEDIKYFAKIEHERTFKGFDREVRENQPYRAQIVRLENEIRKIERGELSGNISSKTKKIKSLKAEIPHKIYGKPIEQGMKKPGFQTHVHIIVSRKDVSNRYSLSPGSKYMESESKLNGKMVKRGFNRNLFYKRAENTFDTLFNYKRNFVESYEARKTYIKDPHEYFARLLGLPTNERSAAFKLLGKVGVRVPQVNIPTNKVQMALKTIKQFKKAMDLARSSSSIGI</sequence>
<dbReference type="Pfam" id="PF18976">
    <property type="entry name" value="DUF5712"/>
    <property type="match status" value="1"/>
</dbReference>
<proteinExistence type="predicted"/>
<dbReference type="InterPro" id="IPR048098">
    <property type="entry name" value="MobB"/>
</dbReference>
<accession>A0A1G9RF09</accession>
<reference evidence="1 2" key="1">
    <citation type="submission" date="2016-10" db="EMBL/GenBank/DDBJ databases">
        <authorList>
            <person name="de Groot N.N."/>
        </authorList>
    </citation>
    <scope>NUCLEOTIDE SEQUENCE [LARGE SCALE GENOMIC DNA]</scope>
    <source>
        <strain evidence="1 2">DSM 19886</strain>
    </source>
</reference>
<dbReference type="InterPro" id="IPR043766">
    <property type="entry name" value="BfmA-like"/>
</dbReference>
<gene>
    <name evidence="1" type="ORF">SAMN04488514_10698</name>
</gene>